<dbReference type="Gene3D" id="3.40.50.1240">
    <property type="entry name" value="Phosphoglycerate mutase-like"/>
    <property type="match status" value="1"/>
</dbReference>
<name>A0A6J5YMF6_9ZZZZ</name>
<dbReference type="PANTHER" id="PTHR48100">
    <property type="entry name" value="BROAD-SPECIFICITY PHOSPHATASE YOR283W-RELATED"/>
    <property type="match status" value="1"/>
</dbReference>
<sequence>MSASGSAKHRLFVIRHGATEWSLTGQHTGHTDIPLLPEGEAQARATGELLADHEFALVLTSPLQRARRTCELVGLANQAQVEPNLIEWDYGDYEGITSAEIHQTVPGWTVWTGAVPGGETIHQVAARADAVIERALAADGDTIVFAHGHILRLLTTRWCELDPAEGRRFVLDPATLCVLGWEHESRAILQWNNR</sequence>
<dbReference type="CDD" id="cd07067">
    <property type="entry name" value="HP_PGM_like"/>
    <property type="match status" value="1"/>
</dbReference>
<dbReference type="SMART" id="SM00855">
    <property type="entry name" value="PGAM"/>
    <property type="match status" value="1"/>
</dbReference>
<dbReference type="EMBL" id="CAEMXZ010000187">
    <property type="protein sequence ID" value="CAB4324652.1"/>
    <property type="molecule type" value="Genomic_DNA"/>
</dbReference>
<dbReference type="AlphaFoldDB" id="A0A6J5YMF6"/>
<reference evidence="1" key="1">
    <citation type="submission" date="2020-05" db="EMBL/GenBank/DDBJ databases">
        <authorList>
            <person name="Chiriac C."/>
            <person name="Salcher M."/>
            <person name="Ghai R."/>
            <person name="Kavagutti S V."/>
        </authorList>
    </citation>
    <scope>NUCLEOTIDE SEQUENCE</scope>
</reference>
<gene>
    <name evidence="1" type="ORF">UFOPK1392_02428</name>
    <name evidence="2" type="ORF">UFOPK3733_01287</name>
</gene>
<dbReference type="PANTHER" id="PTHR48100:SF15">
    <property type="entry name" value="SEDOHEPTULOSE 1,7-BISPHOSPHATASE"/>
    <property type="match status" value="1"/>
</dbReference>
<accession>A0A6J5YMF6</accession>
<proteinExistence type="predicted"/>
<dbReference type="SUPFAM" id="SSF53254">
    <property type="entry name" value="Phosphoglycerate mutase-like"/>
    <property type="match status" value="1"/>
</dbReference>
<evidence type="ECO:0000313" key="1">
    <source>
        <dbReference type="EMBL" id="CAB4324652.1"/>
    </source>
</evidence>
<organism evidence="1">
    <name type="scientific">freshwater metagenome</name>
    <dbReference type="NCBI Taxonomy" id="449393"/>
    <lineage>
        <taxon>unclassified sequences</taxon>
        <taxon>metagenomes</taxon>
        <taxon>ecological metagenomes</taxon>
    </lineage>
</organism>
<dbReference type="EMBL" id="CAFBNC010000064">
    <property type="protein sequence ID" value="CAB4940925.1"/>
    <property type="molecule type" value="Genomic_DNA"/>
</dbReference>
<dbReference type="Pfam" id="PF00300">
    <property type="entry name" value="His_Phos_1"/>
    <property type="match status" value="1"/>
</dbReference>
<dbReference type="InterPro" id="IPR013078">
    <property type="entry name" value="His_Pase_superF_clade-1"/>
</dbReference>
<dbReference type="GO" id="GO:0101006">
    <property type="term" value="F:protein histidine phosphatase activity"/>
    <property type="evidence" value="ECO:0007669"/>
    <property type="project" value="TreeGrafter"/>
</dbReference>
<dbReference type="GO" id="GO:0070297">
    <property type="term" value="P:regulation of phosphorelay signal transduction system"/>
    <property type="evidence" value="ECO:0007669"/>
    <property type="project" value="TreeGrafter"/>
</dbReference>
<dbReference type="InterPro" id="IPR029033">
    <property type="entry name" value="His_PPase_superfam"/>
</dbReference>
<evidence type="ECO:0000313" key="2">
    <source>
        <dbReference type="EMBL" id="CAB4940925.1"/>
    </source>
</evidence>
<dbReference type="InterPro" id="IPR050275">
    <property type="entry name" value="PGM_Phosphatase"/>
</dbReference>
<protein>
    <submittedName>
        <fullName evidence="1">Unannotated protein</fullName>
    </submittedName>
</protein>